<organism evidence="1">
    <name type="scientific">marine sediment metagenome</name>
    <dbReference type="NCBI Taxonomy" id="412755"/>
    <lineage>
        <taxon>unclassified sequences</taxon>
        <taxon>metagenomes</taxon>
        <taxon>ecological metagenomes</taxon>
    </lineage>
</organism>
<protein>
    <submittedName>
        <fullName evidence="1">Uncharacterized protein</fullName>
    </submittedName>
</protein>
<feature type="non-terminal residue" evidence="1">
    <location>
        <position position="1"/>
    </location>
</feature>
<reference evidence="1" key="1">
    <citation type="journal article" date="2015" name="Nature">
        <title>Complex archaea that bridge the gap between prokaryotes and eukaryotes.</title>
        <authorList>
            <person name="Spang A."/>
            <person name="Saw J.H."/>
            <person name="Jorgensen S.L."/>
            <person name="Zaremba-Niedzwiedzka K."/>
            <person name="Martijn J."/>
            <person name="Lind A.E."/>
            <person name="van Eijk R."/>
            <person name="Schleper C."/>
            <person name="Guy L."/>
            <person name="Ettema T.J."/>
        </authorList>
    </citation>
    <scope>NUCLEOTIDE SEQUENCE</scope>
</reference>
<sequence length="85" mass="9869">DFETAAGRAIDLWKIDHNEPCMLTLFKENVIAFPLPKIKKHSYDPLHITRFELANGLKNCRWQSIGNTLFADYSKEIACQTHQKH</sequence>
<name>A0A0F9JW91_9ZZZZ</name>
<evidence type="ECO:0000313" key="1">
    <source>
        <dbReference type="EMBL" id="KKM66731.1"/>
    </source>
</evidence>
<gene>
    <name evidence="1" type="ORF">LCGC14_1478170</name>
</gene>
<proteinExistence type="predicted"/>
<comment type="caution">
    <text evidence="1">The sequence shown here is derived from an EMBL/GenBank/DDBJ whole genome shotgun (WGS) entry which is preliminary data.</text>
</comment>
<dbReference type="EMBL" id="LAZR01010472">
    <property type="protein sequence ID" value="KKM66731.1"/>
    <property type="molecule type" value="Genomic_DNA"/>
</dbReference>
<accession>A0A0F9JW91</accession>
<dbReference type="AlphaFoldDB" id="A0A0F9JW91"/>